<dbReference type="Proteomes" id="UP001230253">
    <property type="component" value="Unassembled WGS sequence"/>
</dbReference>
<proteinExistence type="predicted"/>
<comment type="caution">
    <text evidence="1">The sequence shown here is derived from an EMBL/GenBank/DDBJ whole genome shotgun (WGS) entry which is preliminary data.</text>
</comment>
<evidence type="ECO:0000313" key="1">
    <source>
        <dbReference type="EMBL" id="MDQ0324889.1"/>
    </source>
</evidence>
<accession>A0ABU0C2Z6</accession>
<evidence type="ECO:0000313" key="2">
    <source>
        <dbReference type="Proteomes" id="UP001230253"/>
    </source>
</evidence>
<dbReference type="EMBL" id="JAUSUK010000001">
    <property type="protein sequence ID" value="MDQ0324889.1"/>
    <property type="molecule type" value="Genomic_DNA"/>
</dbReference>
<organism evidence="1 2">
    <name type="scientific">Rhodopseudomonas julia</name>
    <dbReference type="NCBI Taxonomy" id="200617"/>
    <lineage>
        <taxon>Bacteria</taxon>
        <taxon>Pseudomonadati</taxon>
        <taxon>Pseudomonadota</taxon>
        <taxon>Alphaproteobacteria</taxon>
        <taxon>Hyphomicrobiales</taxon>
        <taxon>Nitrobacteraceae</taxon>
        <taxon>Rhodopseudomonas</taxon>
    </lineage>
</organism>
<sequence>MIAERKREAAGPERRTGPNIGRCRLNTRRDFCIEDVRNDEQMETCRQISEELLWQVLSTLPKRRSQIGEEARTLDWNEDEMQAFLQNSLLPQSGRWVFGLHGALGEFRTREGDLVDRDGNFAVACVHGAVRLRERRRLRAFEWRQGAAIILALARKQIVGLPNACLASLGRDEAAIREEDRDARLFDLGIGSAITQFCLRTRDPLLIRRLSELEGEAWPLVLSRIGRDIQETSPHRVIASPIGRMEVFSPIQAAGGRPPKGPHTRFFPADIAMGRELPPGVQIPAEYAPCAIFYPTGRTRYPGGLQD</sequence>
<keyword evidence="2" id="KW-1185">Reference proteome</keyword>
<dbReference type="Pfam" id="PF21973">
    <property type="entry name" value="DUF6925"/>
    <property type="match status" value="1"/>
</dbReference>
<dbReference type="InterPro" id="IPR053838">
    <property type="entry name" value="DUF6925"/>
</dbReference>
<gene>
    <name evidence="1" type="ORF">J2R99_000738</name>
</gene>
<protein>
    <submittedName>
        <fullName evidence="1">Uncharacterized protein</fullName>
    </submittedName>
</protein>
<dbReference type="RefSeq" id="WP_307153136.1">
    <property type="nucleotide sequence ID" value="NZ_JAUSUK010000001.1"/>
</dbReference>
<reference evidence="1 2" key="1">
    <citation type="submission" date="2023-07" db="EMBL/GenBank/DDBJ databases">
        <title>Genomic Encyclopedia of Type Strains, Phase IV (KMG-IV): sequencing the most valuable type-strain genomes for metagenomic binning, comparative biology and taxonomic classification.</title>
        <authorList>
            <person name="Goeker M."/>
        </authorList>
    </citation>
    <scope>NUCLEOTIDE SEQUENCE [LARGE SCALE GENOMIC DNA]</scope>
    <source>
        <strain evidence="1 2">DSM 11549</strain>
    </source>
</reference>
<name>A0ABU0C2Z6_9BRAD</name>